<comment type="caution">
    <text evidence="1">The sequence shown here is derived from an EMBL/GenBank/DDBJ whole genome shotgun (WGS) entry which is preliminary data.</text>
</comment>
<sequence>MSSELIETVDLETDIDIEFGAEEMVDERFLQVYETLFGIVYLLEGLVHKSGDDTPREALEMRLALEMCVSEGDVEDDISEYLDELLAAQKSGMKVVGRDDTTDLALDFSRIDEPTLAELHENLVPVARHLGTDLNLPERGRTHA</sequence>
<name>A0A0N0BPP6_9EURY</name>
<keyword evidence="2" id="KW-1185">Reference proteome</keyword>
<dbReference type="PATRIC" id="fig|1705389.3.peg.1645"/>
<accession>A0A0N0BPP6</accession>
<evidence type="ECO:0000313" key="2">
    <source>
        <dbReference type="Proteomes" id="UP000037747"/>
    </source>
</evidence>
<dbReference type="RefSeq" id="WP_053773045.1">
    <property type="nucleotide sequence ID" value="NZ_LIST01000010.1"/>
</dbReference>
<dbReference type="EMBL" id="LIST01000010">
    <property type="protein sequence ID" value="KOX94213.1"/>
    <property type="molecule type" value="Genomic_DNA"/>
</dbReference>
<evidence type="ECO:0000313" key="1">
    <source>
        <dbReference type="EMBL" id="KOX94213.1"/>
    </source>
</evidence>
<organism evidence="1 2">
    <name type="scientific">Halorubrum tropicale</name>
    <dbReference type="NCBI Taxonomy" id="1765655"/>
    <lineage>
        <taxon>Archaea</taxon>
        <taxon>Methanobacteriati</taxon>
        <taxon>Methanobacteriota</taxon>
        <taxon>Stenosarchaea group</taxon>
        <taxon>Halobacteria</taxon>
        <taxon>Halobacteriales</taxon>
        <taxon>Haloferacaceae</taxon>
        <taxon>Halorubrum</taxon>
    </lineage>
</organism>
<dbReference type="AlphaFoldDB" id="A0A0N0BPP6"/>
<gene>
    <name evidence="1" type="ORF">AMR74_15990</name>
</gene>
<reference evidence="1 2" key="1">
    <citation type="submission" date="2015-08" db="EMBL/GenBank/DDBJ databases">
        <title>Genomes of Isolates from Cabo Rojo, PR.</title>
        <authorList>
            <person name="Sanchez-Nieves R.L."/>
            <person name="Montalvo-Rodriguez R."/>
        </authorList>
    </citation>
    <scope>NUCLEOTIDE SEQUENCE [LARGE SCALE GENOMIC DNA]</scope>
    <source>
        <strain evidence="1 2">5</strain>
    </source>
</reference>
<dbReference type="Proteomes" id="UP000037747">
    <property type="component" value="Unassembled WGS sequence"/>
</dbReference>
<proteinExistence type="predicted"/>
<protein>
    <submittedName>
        <fullName evidence="1">Uncharacterized protein</fullName>
    </submittedName>
</protein>